<dbReference type="AlphaFoldDB" id="A0A2H3NPE3"/>
<keyword evidence="3" id="KW-1185">Reference proteome</keyword>
<accession>A0A2H3NPE3</accession>
<reference evidence="2 3" key="1">
    <citation type="submission" date="2017-10" db="EMBL/GenBank/DDBJ databases">
        <title>Draft genome of Longimonas halophila.</title>
        <authorList>
            <person name="Goh K.M."/>
            <person name="Shamsir M.S."/>
            <person name="Lim S.W."/>
        </authorList>
    </citation>
    <scope>NUCLEOTIDE SEQUENCE [LARGE SCALE GENOMIC DNA]</scope>
    <source>
        <strain evidence="2 3">KCTC 42399</strain>
    </source>
</reference>
<name>A0A2H3NPE3_9BACT</name>
<evidence type="ECO:0000313" key="3">
    <source>
        <dbReference type="Proteomes" id="UP000221024"/>
    </source>
</evidence>
<proteinExistence type="predicted"/>
<dbReference type="EMBL" id="PDEP01000024">
    <property type="protein sequence ID" value="PEN04632.1"/>
    <property type="molecule type" value="Genomic_DNA"/>
</dbReference>
<dbReference type="Proteomes" id="UP000221024">
    <property type="component" value="Unassembled WGS sequence"/>
</dbReference>
<evidence type="ECO:0000256" key="1">
    <source>
        <dbReference type="SAM" id="MobiDB-lite"/>
    </source>
</evidence>
<evidence type="ECO:0000313" key="2">
    <source>
        <dbReference type="EMBL" id="PEN04632.1"/>
    </source>
</evidence>
<feature type="region of interest" description="Disordered" evidence="1">
    <location>
        <begin position="45"/>
        <end position="64"/>
    </location>
</feature>
<sequence>MKLRAMKPSIQVKRKCPPPLVKLLLGITFCVVLLLCSAEGLTAMGQHPAHSPPPASSSSTVDSSTAIAPDADASAADSSTTQRLWIGGGSGAGTYPEGRAGDLAGNFNIHYRRNEHLVTLRSALNSSVETGGLIDASLLYGRAFGLPPVWVADQPVWHVAAGAGVGIVWSDVTGGSTIGLPVQAQIAVHPLGGIGLVATAFYNVNSLQSFGGVTVGVQIGAMP</sequence>
<evidence type="ECO:0008006" key="4">
    <source>
        <dbReference type="Google" id="ProtNLM"/>
    </source>
</evidence>
<gene>
    <name evidence="2" type="ORF">CRI93_14835</name>
</gene>
<protein>
    <recommendedName>
        <fullName evidence="4">Outer membrane protein beta-barrel domain-containing protein</fullName>
    </recommendedName>
</protein>
<comment type="caution">
    <text evidence="2">The sequence shown here is derived from an EMBL/GenBank/DDBJ whole genome shotgun (WGS) entry which is preliminary data.</text>
</comment>
<organism evidence="2 3">
    <name type="scientific">Longimonas halophila</name>
    <dbReference type="NCBI Taxonomy" id="1469170"/>
    <lineage>
        <taxon>Bacteria</taxon>
        <taxon>Pseudomonadati</taxon>
        <taxon>Rhodothermota</taxon>
        <taxon>Rhodothermia</taxon>
        <taxon>Rhodothermales</taxon>
        <taxon>Salisaetaceae</taxon>
        <taxon>Longimonas</taxon>
    </lineage>
</organism>